<keyword evidence="2" id="KW-1185">Reference proteome</keyword>
<comment type="caution">
    <text evidence="1">The sequence shown here is derived from an EMBL/GenBank/DDBJ whole genome shotgun (WGS) entry which is preliminary data.</text>
</comment>
<dbReference type="EMBL" id="MU275842">
    <property type="protein sequence ID" value="KAI0052976.1"/>
    <property type="molecule type" value="Genomic_DNA"/>
</dbReference>
<accession>A0ACB8SAP7</accession>
<name>A0ACB8SAP7_9AGAM</name>
<gene>
    <name evidence="1" type="ORF">FA95DRAFT_1601333</name>
</gene>
<dbReference type="Proteomes" id="UP000814033">
    <property type="component" value="Unassembled WGS sequence"/>
</dbReference>
<protein>
    <submittedName>
        <fullName evidence="1">Uncharacterized protein</fullName>
    </submittedName>
</protein>
<reference evidence="1" key="1">
    <citation type="submission" date="2021-02" db="EMBL/GenBank/DDBJ databases">
        <authorList>
            <consortium name="DOE Joint Genome Institute"/>
            <person name="Ahrendt S."/>
            <person name="Looney B.P."/>
            <person name="Miyauchi S."/>
            <person name="Morin E."/>
            <person name="Drula E."/>
            <person name="Courty P.E."/>
            <person name="Chicoki N."/>
            <person name="Fauchery L."/>
            <person name="Kohler A."/>
            <person name="Kuo A."/>
            <person name="Labutti K."/>
            <person name="Pangilinan J."/>
            <person name="Lipzen A."/>
            <person name="Riley R."/>
            <person name="Andreopoulos W."/>
            <person name="He G."/>
            <person name="Johnson J."/>
            <person name="Barry K.W."/>
            <person name="Grigoriev I.V."/>
            <person name="Nagy L."/>
            <person name="Hibbett D."/>
            <person name="Henrissat B."/>
            <person name="Matheny P.B."/>
            <person name="Labbe J."/>
            <person name="Martin F."/>
        </authorList>
    </citation>
    <scope>NUCLEOTIDE SEQUENCE</scope>
    <source>
        <strain evidence="1">FP105234-sp</strain>
    </source>
</reference>
<sequence length="680" mass="74880">MASDITKKMWGIFDETGIFLSLCRHGFALLILDMVQSGELLKYGFATVEKLLNTFGAGLGGGYDIGCKFGTSINNSPLGPLARSLSYQSLVGAFHGYAHNRKCQLKSLAKYKTNLGLEDLEGCERAFSRSNPLAPTTRYASAFHRQQDIATHYEHADNFEVYANLSDFLCNNYKQALSILQTAPGILADTMKQLGIVDRGVFDTWLSQERAYLEGLKSEPTEDTLEMEYYQSLVHMHDSEAKLLEARAAWATITPQTIGMSGSSLKTETARRQAIARNVKTIEVANELELRMGIKDRWLPKSRPWLRAQKKVALRTYRKAVDALEALVVARIFELSKMNMAQTGYKLRKHIAKALQARSQAVRSAVDRYNNAAAALKPPRRVLQWADVIEYAFLSDFDLLRDARQDVSKQMWATPVGRVALDQHFTILRAAEEIVRLNVEIPRVVTYIRDEGAYLRQRVIDVRSEDPHLAHQIALFAQERGRFNEHHTRMFTTLAHTDGFTGSISPGTSVEGVLGTRGSAGMVLNGTGARETAMPPAHERIAAASRTASPAINMALSVDGAPDQVAHQVGRNAPSPLSHLNGAVARTPDAPNMMTPDVPNVSAPDLPNVVTPNALLPISRAPAGPSRDRKDSDASMASARDGLEEEVDEEEDDDAEEEDGHAEEELGAAILALLSIHEPL</sequence>
<evidence type="ECO:0000313" key="2">
    <source>
        <dbReference type="Proteomes" id="UP000814033"/>
    </source>
</evidence>
<proteinExistence type="predicted"/>
<evidence type="ECO:0000313" key="1">
    <source>
        <dbReference type="EMBL" id="KAI0052976.1"/>
    </source>
</evidence>
<organism evidence="1 2">
    <name type="scientific">Auriscalpium vulgare</name>
    <dbReference type="NCBI Taxonomy" id="40419"/>
    <lineage>
        <taxon>Eukaryota</taxon>
        <taxon>Fungi</taxon>
        <taxon>Dikarya</taxon>
        <taxon>Basidiomycota</taxon>
        <taxon>Agaricomycotina</taxon>
        <taxon>Agaricomycetes</taxon>
        <taxon>Russulales</taxon>
        <taxon>Auriscalpiaceae</taxon>
        <taxon>Auriscalpium</taxon>
    </lineage>
</organism>
<reference evidence="1" key="2">
    <citation type="journal article" date="2022" name="New Phytol.">
        <title>Evolutionary transition to the ectomycorrhizal habit in the genomes of a hyperdiverse lineage of mushroom-forming fungi.</title>
        <authorList>
            <person name="Looney B."/>
            <person name="Miyauchi S."/>
            <person name="Morin E."/>
            <person name="Drula E."/>
            <person name="Courty P.E."/>
            <person name="Kohler A."/>
            <person name="Kuo A."/>
            <person name="LaButti K."/>
            <person name="Pangilinan J."/>
            <person name="Lipzen A."/>
            <person name="Riley R."/>
            <person name="Andreopoulos W."/>
            <person name="He G."/>
            <person name="Johnson J."/>
            <person name="Nolan M."/>
            <person name="Tritt A."/>
            <person name="Barry K.W."/>
            <person name="Grigoriev I.V."/>
            <person name="Nagy L.G."/>
            <person name="Hibbett D."/>
            <person name="Henrissat B."/>
            <person name="Matheny P.B."/>
            <person name="Labbe J."/>
            <person name="Martin F.M."/>
        </authorList>
    </citation>
    <scope>NUCLEOTIDE SEQUENCE</scope>
    <source>
        <strain evidence="1">FP105234-sp</strain>
    </source>
</reference>